<sequence>MSLSVHPVQDLNIQIQDLNVYGWNLQDLSTSGLEYYSSTSHTEQKMTLMEDAKKGVITPEIEAVAKAEGIDAEIVRSCVAKGLVAIPKNARRDTLPVGIGKYMSTKINANVGTSRDCIDIDAEIEKAKAAEAFGAHAVMDLSTGGDLDEIRTRILKAVNIPVGTVPIYQAAASRKIVVEMSSDDMFNAVRKHAEQGVDFVTVHAGVNLNSLERLRQSDRIMNVVSRGGSFTLAWMLHNGEDNPFYAEFDYLLEIAKEYDMTLSLGDGMRPGCIADASDRPKFMEFITLGELVKRSREANVQTFVEGPGHVPLNEIELSVRGMKELCDGAPLYLLGPLVTDIAPGFDHITGAIGGAVAGMHGTDFLCMVTPSEHLALPSIEDIKEGLLVTKLAAHTIDLIKEGPRERAWKQDTAMAYARRDLDWEKQFELAIDGDRARKIRDARKTESDACSMCGELCAVKIVKEAFGEKKEEE</sequence>
<keyword evidence="5 10" id="KW-0862">Zinc</keyword>
<dbReference type="HOGENOM" id="CLU_013181_2_2_2"/>
<evidence type="ECO:0000256" key="4">
    <source>
        <dbReference type="ARBA" id="ARBA00022723"/>
    </source>
</evidence>
<dbReference type="Gene3D" id="6.10.250.620">
    <property type="match status" value="1"/>
</dbReference>
<dbReference type="PANTHER" id="PTHR30557">
    <property type="entry name" value="THIAMINE BIOSYNTHESIS PROTEIN THIC"/>
    <property type="match status" value="1"/>
</dbReference>
<feature type="binding site" evidence="10">
    <location>
        <position position="332"/>
    </location>
    <ligand>
        <name>substrate</name>
    </ligand>
</feature>
<feature type="binding site" evidence="10">
    <location>
        <position position="110"/>
    </location>
    <ligand>
        <name>substrate</name>
    </ligand>
</feature>
<feature type="binding site" evidence="10">
    <location>
        <position position="203"/>
    </location>
    <ligand>
        <name>substrate</name>
    </ligand>
</feature>
<dbReference type="NCBIfam" id="TIGR00190">
    <property type="entry name" value="thiC"/>
    <property type="match status" value="1"/>
</dbReference>
<dbReference type="SFLD" id="SFLDF00407">
    <property type="entry name" value="phosphomethylpyrimidine_syntha"/>
    <property type="match status" value="1"/>
</dbReference>
<comment type="pathway">
    <text evidence="10">Cofactor biosynthesis; thiamine diphosphate biosynthesis.</text>
</comment>
<dbReference type="AlphaFoldDB" id="A0A0E3PWG3"/>
<comment type="catalytic activity">
    <reaction evidence="10">
        <text>5-amino-1-(5-phospho-beta-D-ribosyl)imidazole + S-adenosyl-L-methionine = 4-amino-2-methyl-5-(phosphooxymethyl)pyrimidine + CO + 5'-deoxyadenosine + formate + L-methionine + 3 H(+)</text>
        <dbReference type="Rhea" id="RHEA:24840"/>
        <dbReference type="ChEBI" id="CHEBI:15378"/>
        <dbReference type="ChEBI" id="CHEBI:15740"/>
        <dbReference type="ChEBI" id="CHEBI:17245"/>
        <dbReference type="ChEBI" id="CHEBI:17319"/>
        <dbReference type="ChEBI" id="CHEBI:57844"/>
        <dbReference type="ChEBI" id="CHEBI:58354"/>
        <dbReference type="ChEBI" id="CHEBI:59789"/>
        <dbReference type="ChEBI" id="CHEBI:137981"/>
        <dbReference type="EC" id="4.1.99.17"/>
    </reaction>
</comment>
<evidence type="ECO:0000256" key="2">
    <source>
        <dbReference type="ARBA" id="ARBA00022485"/>
    </source>
</evidence>
<dbReference type="SFLD" id="SFLDG01114">
    <property type="entry name" value="phosphomethylpyrimidine_syntha"/>
    <property type="match status" value="1"/>
</dbReference>
<feature type="binding site" evidence="10">
    <location>
        <position position="168"/>
    </location>
    <ligand>
        <name>substrate</name>
    </ligand>
</feature>
<dbReference type="Proteomes" id="UP000033058">
    <property type="component" value="Chromosome"/>
</dbReference>
<keyword evidence="9 10" id="KW-0456">Lyase</keyword>
<dbReference type="PANTHER" id="PTHR30557:SF1">
    <property type="entry name" value="PHOSPHOMETHYLPYRIMIDINE SYNTHASE, CHLOROPLASTIC"/>
    <property type="match status" value="1"/>
</dbReference>
<dbReference type="InterPro" id="IPR037509">
    <property type="entry name" value="ThiC"/>
</dbReference>
<feature type="binding site" evidence="10">
    <location>
        <position position="139"/>
    </location>
    <ligand>
        <name>substrate</name>
    </ligand>
</feature>
<dbReference type="EC" id="4.1.99.17" evidence="10"/>
<feature type="binding site" evidence="10">
    <location>
        <position position="453"/>
    </location>
    <ligand>
        <name>[4Fe-4S] cluster</name>
        <dbReference type="ChEBI" id="CHEBI:49883"/>
        <note>4Fe-4S-S-AdoMet</note>
    </ligand>
</feature>
<dbReference type="InterPro" id="IPR038521">
    <property type="entry name" value="ThiC/Bza_core_dom"/>
</dbReference>
<dbReference type="UniPathway" id="UPA00060"/>
<dbReference type="GO" id="GO:0009228">
    <property type="term" value="P:thiamine biosynthetic process"/>
    <property type="evidence" value="ECO:0007669"/>
    <property type="project" value="UniProtKB-UniRule"/>
</dbReference>
<reference evidence="11 12" key="1">
    <citation type="submission" date="2014-07" db="EMBL/GenBank/DDBJ databases">
        <title>Methanogenic archaea and the global carbon cycle.</title>
        <authorList>
            <person name="Henriksen J.R."/>
            <person name="Luke J."/>
            <person name="Reinhart S."/>
            <person name="Benedict M.N."/>
            <person name="Youngblut N.D."/>
            <person name="Metcalf M.E."/>
            <person name="Whitaker R.J."/>
            <person name="Metcalf W.W."/>
        </authorList>
    </citation>
    <scope>NUCLEOTIDE SEQUENCE [LARGE SCALE GENOMIC DNA]</scope>
    <source>
        <strain evidence="11 12">WWM610</strain>
    </source>
</reference>
<evidence type="ECO:0000256" key="7">
    <source>
        <dbReference type="ARBA" id="ARBA00023004"/>
    </source>
</evidence>
<keyword evidence="4 10" id="KW-0479">Metal-binding</keyword>
<comment type="similarity">
    <text evidence="10">Belongs to the ThiC family.</text>
</comment>
<dbReference type="FunFam" id="3.20.20.540:FF:000001">
    <property type="entry name" value="Phosphomethylpyrimidine synthase"/>
    <property type="match status" value="1"/>
</dbReference>
<comment type="function">
    <text evidence="1 10">Catalyzes the synthesis of the hydroxymethylpyrimidine phosphate (HMP-P) moiety of thiamine from aminoimidazole ribotide (AIR) in a radical S-adenosyl-L-methionine (SAM)-dependent reaction.</text>
</comment>
<dbReference type="GO" id="GO:0070284">
    <property type="term" value="F:phosphomethylpyrimidine synthase activity"/>
    <property type="evidence" value="ECO:0007669"/>
    <property type="project" value="UniProtKB-EC"/>
</dbReference>
<dbReference type="GO" id="GO:0051539">
    <property type="term" value="F:4 iron, 4 sulfur cluster binding"/>
    <property type="evidence" value="ECO:0007669"/>
    <property type="project" value="UniProtKB-KW"/>
</dbReference>
<feature type="binding site" evidence="10">
    <location>
        <position position="309"/>
    </location>
    <ligand>
        <name>Zn(2+)</name>
        <dbReference type="ChEBI" id="CHEBI:29105"/>
    </ligand>
</feature>
<dbReference type="HAMAP" id="MF_00089">
    <property type="entry name" value="ThiC"/>
    <property type="match status" value="1"/>
</dbReference>
<feature type="binding site" evidence="10">
    <location>
        <position position="373"/>
    </location>
    <ligand>
        <name>Zn(2+)</name>
        <dbReference type="ChEBI" id="CHEBI:29105"/>
    </ligand>
</feature>
<evidence type="ECO:0000256" key="10">
    <source>
        <dbReference type="HAMAP-Rule" id="MF_00089"/>
    </source>
</evidence>
<evidence type="ECO:0000313" key="11">
    <source>
        <dbReference type="EMBL" id="AKB40088.1"/>
    </source>
</evidence>
<feature type="binding site" evidence="10">
    <location>
        <begin position="225"/>
        <end position="227"/>
    </location>
    <ligand>
        <name>substrate</name>
    </ligand>
</feature>
<dbReference type="PATRIC" id="fig|1434117.4.peg.1384"/>
<organism evidence="11 12">
    <name type="scientific">Methanosarcina mazei WWM610</name>
    <dbReference type="NCBI Taxonomy" id="1434117"/>
    <lineage>
        <taxon>Archaea</taxon>
        <taxon>Methanobacteriati</taxon>
        <taxon>Methanobacteriota</taxon>
        <taxon>Stenosarchaea group</taxon>
        <taxon>Methanomicrobia</taxon>
        <taxon>Methanosarcinales</taxon>
        <taxon>Methanosarcinaceae</taxon>
        <taxon>Methanosarcina</taxon>
    </lineage>
</organism>
<keyword evidence="2 10" id="KW-0004">4Fe-4S</keyword>
<evidence type="ECO:0000256" key="8">
    <source>
        <dbReference type="ARBA" id="ARBA00023014"/>
    </source>
</evidence>
<feature type="binding site" evidence="10">
    <location>
        <position position="305"/>
    </location>
    <ligand>
        <name>substrate</name>
    </ligand>
</feature>
<dbReference type="GO" id="GO:0009229">
    <property type="term" value="P:thiamine diphosphate biosynthetic process"/>
    <property type="evidence" value="ECO:0007669"/>
    <property type="project" value="UniProtKB-UniRule"/>
</dbReference>
<dbReference type="GO" id="GO:0008270">
    <property type="term" value="F:zinc ion binding"/>
    <property type="evidence" value="ECO:0007669"/>
    <property type="project" value="UniProtKB-UniRule"/>
</dbReference>
<dbReference type="InterPro" id="IPR002817">
    <property type="entry name" value="ThiC/BzaA/B"/>
</dbReference>
<keyword evidence="7 10" id="KW-0408">Iron</keyword>
<proteinExistence type="inferred from homology"/>
<feature type="binding site" evidence="10">
    <location>
        <begin position="266"/>
        <end position="269"/>
    </location>
    <ligand>
        <name>substrate</name>
    </ligand>
</feature>
<accession>A0A0E3PWG3</accession>
<evidence type="ECO:0000256" key="5">
    <source>
        <dbReference type="ARBA" id="ARBA00022833"/>
    </source>
</evidence>
<protein>
    <recommendedName>
        <fullName evidence="10">Phosphomethylpyrimidine synthase</fullName>
        <ecNumber evidence="10">4.1.99.17</ecNumber>
    </recommendedName>
    <alternativeName>
        <fullName evidence="10">Hydroxymethylpyrimidine phosphate synthase</fullName>
        <shortName evidence="10">HMP-P synthase</shortName>
        <shortName evidence="10">HMP-phosphate synthase</shortName>
        <shortName evidence="10">HMPP synthase</shortName>
    </alternativeName>
    <alternativeName>
        <fullName evidence="10">Thiamine biosynthesis protein ThiC</fullName>
    </alternativeName>
</protein>
<keyword evidence="3 10" id="KW-0949">S-adenosyl-L-methionine</keyword>
<dbReference type="EMBL" id="CP009509">
    <property type="protein sequence ID" value="AKB40088.1"/>
    <property type="molecule type" value="Genomic_DNA"/>
</dbReference>
<dbReference type="Gene3D" id="3.20.20.540">
    <property type="entry name" value="Radical SAM ThiC family, central domain"/>
    <property type="match status" value="1"/>
</dbReference>
<evidence type="ECO:0000256" key="9">
    <source>
        <dbReference type="ARBA" id="ARBA00023239"/>
    </source>
</evidence>
<evidence type="ECO:0000256" key="3">
    <source>
        <dbReference type="ARBA" id="ARBA00022691"/>
    </source>
</evidence>
<evidence type="ECO:0000256" key="6">
    <source>
        <dbReference type="ARBA" id="ARBA00022977"/>
    </source>
</evidence>
<comment type="cofactor">
    <cofactor evidence="10">
        <name>[4Fe-4S] cluster</name>
        <dbReference type="ChEBI" id="CHEBI:49883"/>
    </cofactor>
    <text evidence="10">Binds 1 [4Fe-4S] cluster per subunit. The cluster is coordinated with 3 cysteines and an exchangeable S-adenosyl-L-methionine.</text>
</comment>
<keyword evidence="6 10" id="KW-0784">Thiamine biosynthesis</keyword>
<feature type="binding site" evidence="10">
    <location>
        <position position="457"/>
    </location>
    <ligand>
        <name>[4Fe-4S] cluster</name>
        <dbReference type="ChEBI" id="CHEBI:49883"/>
        <note>4Fe-4S-S-AdoMet</note>
    </ligand>
</feature>
<dbReference type="NCBIfam" id="NF009895">
    <property type="entry name" value="PRK13352.1"/>
    <property type="match status" value="1"/>
</dbReference>
<keyword evidence="8 10" id="KW-0411">Iron-sulfur</keyword>
<evidence type="ECO:0000313" key="12">
    <source>
        <dbReference type="Proteomes" id="UP000033058"/>
    </source>
</evidence>
<dbReference type="SFLD" id="SFLDS00113">
    <property type="entry name" value="Radical_SAM_Phosphomethylpyrim"/>
    <property type="match status" value="1"/>
</dbReference>
<gene>
    <name evidence="10" type="primary">thiC</name>
    <name evidence="11" type="ORF">MSMAW_1097</name>
</gene>
<name>A0A0E3PWG3_METMZ</name>
<dbReference type="Pfam" id="PF01964">
    <property type="entry name" value="ThiC_Rad_SAM"/>
    <property type="match status" value="1"/>
</dbReference>
<feature type="binding site" evidence="10">
    <location>
        <position position="450"/>
    </location>
    <ligand>
        <name>[4Fe-4S] cluster</name>
        <dbReference type="ChEBI" id="CHEBI:49883"/>
        <note>4Fe-4S-S-AdoMet</note>
    </ligand>
</feature>
<evidence type="ECO:0000256" key="1">
    <source>
        <dbReference type="ARBA" id="ARBA00003175"/>
    </source>
</evidence>